<keyword evidence="3" id="KW-1133">Transmembrane helix</keyword>
<comment type="caution">
    <text evidence="6">The sequence shown here is derived from an EMBL/GenBank/DDBJ whole genome shotgun (WGS) entry which is preliminary data.</text>
</comment>
<dbReference type="PANTHER" id="PTHR43390:SF1">
    <property type="entry name" value="CHLOROPLAST PROCESSING PEPTIDASE"/>
    <property type="match status" value="1"/>
</dbReference>
<accession>A0ABT6C676</accession>
<feature type="compositionally biased region" description="Low complexity" evidence="4">
    <location>
        <begin position="38"/>
        <end position="47"/>
    </location>
</feature>
<evidence type="ECO:0000256" key="1">
    <source>
        <dbReference type="ARBA" id="ARBA00004401"/>
    </source>
</evidence>
<keyword evidence="3" id="KW-0812">Transmembrane</keyword>
<dbReference type="EMBL" id="JAROAV010000021">
    <property type="protein sequence ID" value="MDF8263817.1"/>
    <property type="molecule type" value="Genomic_DNA"/>
</dbReference>
<keyword evidence="3" id="KW-0472">Membrane</keyword>
<organism evidence="6 7">
    <name type="scientific">Luteipulveratus flavus</name>
    <dbReference type="NCBI Taxonomy" id="3031728"/>
    <lineage>
        <taxon>Bacteria</taxon>
        <taxon>Bacillati</taxon>
        <taxon>Actinomycetota</taxon>
        <taxon>Actinomycetes</taxon>
        <taxon>Micrococcales</taxon>
        <taxon>Dermacoccaceae</taxon>
        <taxon>Luteipulveratus</taxon>
    </lineage>
</organism>
<evidence type="ECO:0000256" key="4">
    <source>
        <dbReference type="SAM" id="MobiDB-lite"/>
    </source>
</evidence>
<proteinExistence type="inferred from homology"/>
<feature type="region of interest" description="Disordered" evidence="4">
    <location>
        <begin position="1"/>
        <end position="61"/>
    </location>
</feature>
<feature type="transmembrane region" description="Helical" evidence="3">
    <location>
        <begin position="71"/>
        <end position="92"/>
    </location>
</feature>
<dbReference type="InterPro" id="IPR019533">
    <property type="entry name" value="Peptidase_S26"/>
</dbReference>
<dbReference type="NCBIfam" id="TIGR02227">
    <property type="entry name" value="sigpep_I_bact"/>
    <property type="match status" value="1"/>
</dbReference>
<keyword evidence="7" id="KW-1185">Reference proteome</keyword>
<dbReference type="Proteomes" id="UP001528912">
    <property type="component" value="Unassembled WGS sequence"/>
</dbReference>
<feature type="domain" description="Peptidase S26" evidence="5">
    <location>
        <begin position="72"/>
        <end position="264"/>
    </location>
</feature>
<keyword evidence="3" id="KW-0645">Protease</keyword>
<evidence type="ECO:0000313" key="6">
    <source>
        <dbReference type="EMBL" id="MDF8263817.1"/>
    </source>
</evidence>
<name>A0ABT6C676_9MICO</name>
<evidence type="ECO:0000256" key="3">
    <source>
        <dbReference type="RuleBase" id="RU362042"/>
    </source>
</evidence>
<evidence type="ECO:0000313" key="7">
    <source>
        <dbReference type="Proteomes" id="UP001528912"/>
    </source>
</evidence>
<keyword evidence="3 6" id="KW-0378">Hydrolase</keyword>
<feature type="compositionally biased region" description="Basic and acidic residues" evidence="4">
    <location>
        <begin position="16"/>
        <end position="30"/>
    </location>
</feature>
<dbReference type="InterPro" id="IPR000223">
    <property type="entry name" value="Pept_S26A_signal_pept_1"/>
</dbReference>
<dbReference type="Gene3D" id="2.10.109.10">
    <property type="entry name" value="Umud Fragment, subunit A"/>
    <property type="match status" value="1"/>
</dbReference>
<dbReference type="InterPro" id="IPR036286">
    <property type="entry name" value="LexA/Signal_pep-like_sf"/>
</dbReference>
<dbReference type="EC" id="3.4.21.89" evidence="3"/>
<gene>
    <name evidence="6" type="primary">lepB</name>
    <name evidence="6" type="ORF">P4R38_06140</name>
</gene>
<reference evidence="6 7" key="1">
    <citation type="submission" date="2023-03" db="EMBL/GenBank/DDBJ databases">
        <title>YIM 133296 draft genome.</title>
        <authorList>
            <person name="Xiong L."/>
        </authorList>
    </citation>
    <scope>NUCLEOTIDE SEQUENCE [LARGE SCALE GENOMIC DNA]</scope>
    <source>
        <strain evidence="6 7">YIM 133296</strain>
    </source>
</reference>
<dbReference type="CDD" id="cd06530">
    <property type="entry name" value="S26_SPase_I"/>
    <property type="match status" value="1"/>
</dbReference>
<dbReference type="GO" id="GO:0009003">
    <property type="term" value="F:signal peptidase activity"/>
    <property type="evidence" value="ECO:0007669"/>
    <property type="project" value="UniProtKB-EC"/>
</dbReference>
<dbReference type="RefSeq" id="WP_277191460.1">
    <property type="nucleotide sequence ID" value="NZ_JAROAV010000021.1"/>
</dbReference>
<evidence type="ECO:0000259" key="5">
    <source>
        <dbReference type="Pfam" id="PF10502"/>
    </source>
</evidence>
<dbReference type="PRINTS" id="PR00727">
    <property type="entry name" value="LEADERPTASE"/>
</dbReference>
<comment type="subcellular location">
    <subcellularLocation>
        <location evidence="1">Cell membrane</location>
        <topology evidence="1">Single-pass type II membrane protein</topology>
    </subcellularLocation>
    <subcellularLocation>
        <location evidence="3">Membrane</location>
        <topology evidence="3">Single-pass type II membrane protein</topology>
    </subcellularLocation>
</comment>
<dbReference type="PANTHER" id="PTHR43390">
    <property type="entry name" value="SIGNAL PEPTIDASE I"/>
    <property type="match status" value="1"/>
</dbReference>
<comment type="similarity">
    <text evidence="2 3">Belongs to the peptidase S26 family.</text>
</comment>
<sequence length="285" mass="30442">MTDEPTGRPAEPTQDPGDHAREDSRSRTDPVADPARGAEPSRAAEPSAADDPDEGGARAARRRPPTLLHRLSEYAVVAVIAIVLAFLVKTFLVQPFWIPSESMEDTLITGDRIVVNKLPGSSDGLQRGDVVVFEDPDHWLGETPEQGGVGGTVKKGLQFVGLYPAGDQHLVKRIIGLPGDRIVCCDQQGRLTVNGASITEPYVRAGQKPSNERFEITVPPGRLWLMGDNRAFSFDSRGHDQGSGGRLGSVPESAVTGKAVAVVWPLGRLGGVTSHHDVFAKVPAP</sequence>
<dbReference type="Pfam" id="PF10502">
    <property type="entry name" value="Peptidase_S26"/>
    <property type="match status" value="1"/>
</dbReference>
<dbReference type="SUPFAM" id="SSF51306">
    <property type="entry name" value="LexA/Signal peptidase"/>
    <property type="match status" value="1"/>
</dbReference>
<protein>
    <recommendedName>
        <fullName evidence="3">Signal peptidase I</fullName>
        <ecNumber evidence="3">3.4.21.89</ecNumber>
    </recommendedName>
</protein>
<comment type="catalytic activity">
    <reaction evidence="3">
        <text>Cleavage of hydrophobic, N-terminal signal or leader sequences from secreted and periplasmic proteins.</text>
        <dbReference type="EC" id="3.4.21.89"/>
    </reaction>
</comment>
<evidence type="ECO:0000256" key="2">
    <source>
        <dbReference type="ARBA" id="ARBA00009370"/>
    </source>
</evidence>